<keyword evidence="2 5" id="KW-0238">DNA-binding</keyword>
<dbReference type="PANTHER" id="PTHR30146:SF154">
    <property type="entry name" value="TRANSCRIPTION REGULATOR, MEMBER OF GALR FAMILY"/>
    <property type="match status" value="1"/>
</dbReference>
<organism evidence="5 6">
    <name type="scientific">Breznakiella homolactica</name>
    <dbReference type="NCBI Taxonomy" id="2798577"/>
    <lineage>
        <taxon>Bacteria</taxon>
        <taxon>Pseudomonadati</taxon>
        <taxon>Spirochaetota</taxon>
        <taxon>Spirochaetia</taxon>
        <taxon>Spirochaetales</taxon>
        <taxon>Breznakiellaceae</taxon>
        <taxon>Breznakiella</taxon>
    </lineage>
</organism>
<reference evidence="5" key="1">
    <citation type="submission" date="2021-01" db="EMBL/GenBank/DDBJ databases">
        <title>Description of Breznakiella homolactica.</title>
        <authorList>
            <person name="Song Y."/>
            <person name="Brune A."/>
        </authorList>
    </citation>
    <scope>NUCLEOTIDE SEQUENCE</scope>
    <source>
        <strain evidence="5">RmG30</strain>
    </source>
</reference>
<dbReference type="GO" id="GO:0000976">
    <property type="term" value="F:transcription cis-regulatory region binding"/>
    <property type="evidence" value="ECO:0007669"/>
    <property type="project" value="TreeGrafter"/>
</dbReference>
<evidence type="ECO:0000256" key="2">
    <source>
        <dbReference type="ARBA" id="ARBA00023125"/>
    </source>
</evidence>
<proteinExistence type="predicted"/>
<name>A0A7T7XMH8_9SPIR</name>
<dbReference type="InterPro" id="IPR001761">
    <property type="entry name" value="Peripla_BP/Lac1_sug-bd_dom"/>
</dbReference>
<dbReference type="InterPro" id="IPR010982">
    <property type="entry name" value="Lambda_DNA-bd_dom_sf"/>
</dbReference>
<dbReference type="PANTHER" id="PTHR30146">
    <property type="entry name" value="LACI-RELATED TRANSCRIPTIONAL REPRESSOR"/>
    <property type="match status" value="1"/>
</dbReference>
<dbReference type="Pfam" id="PF00532">
    <property type="entry name" value="Peripla_BP_1"/>
    <property type="match status" value="1"/>
</dbReference>
<dbReference type="PROSITE" id="PS50932">
    <property type="entry name" value="HTH_LACI_2"/>
    <property type="match status" value="1"/>
</dbReference>
<dbReference type="AlphaFoldDB" id="A0A7T7XMH8"/>
<dbReference type="KEGG" id="bhc:JFL75_19400"/>
<evidence type="ECO:0000313" key="6">
    <source>
        <dbReference type="Proteomes" id="UP000595917"/>
    </source>
</evidence>
<keyword evidence="1" id="KW-0805">Transcription regulation</keyword>
<dbReference type="InterPro" id="IPR028082">
    <property type="entry name" value="Peripla_BP_I"/>
</dbReference>
<dbReference type="CDD" id="cd01392">
    <property type="entry name" value="HTH_LacI"/>
    <property type="match status" value="1"/>
</dbReference>
<dbReference type="RefSeq" id="WP_215626375.1">
    <property type="nucleotide sequence ID" value="NZ_CP067089.2"/>
</dbReference>
<evidence type="ECO:0000313" key="5">
    <source>
        <dbReference type="EMBL" id="QQO09070.1"/>
    </source>
</evidence>
<evidence type="ECO:0000259" key="4">
    <source>
        <dbReference type="PROSITE" id="PS50932"/>
    </source>
</evidence>
<gene>
    <name evidence="5" type="ORF">JFL75_19400</name>
</gene>
<keyword evidence="3" id="KW-0804">Transcription</keyword>
<sequence>MVKLKDLAESTGYSINTVSRALRGDTRISAAARALITEKAHEMGYIPNMVAGSMRSNRSHTIGVVSADSANPFFAEVIVGIEEAARKQNYSILLINTEEQTENERAAVKLLLGRKVDGLLGFPSLSGGKQPSVFHSLKIPFLLVGRYLPGLEDHSILHGDAEGQRQVFEDLLDRGHRKILYLAGPDFISNTHDRIKGLEDAYRSRDLKWDESYTITTSGHIEDGYAQINQALHRGIDFTAVACFNDLLAMGVLKSLYENGRNVPGDTEVFGYDNLYMSQFMQPRLSTVDVPKNILGKTALEELVLHIEDPERKYETVNLKPRLIYRETTVQKKIDPEAKGS</sequence>
<keyword evidence="6" id="KW-1185">Reference proteome</keyword>
<protein>
    <submittedName>
        <fullName evidence="5">LacI family DNA-binding transcriptional regulator</fullName>
    </submittedName>
</protein>
<dbReference type="Pfam" id="PF00356">
    <property type="entry name" value="LacI"/>
    <property type="match status" value="1"/>
</dbReference>
<dbReference type="InterPro" id="IPR000843">
    <property type="entry name" value="HTH_LacI"/>
</dbReference>
<accession>A0A7T7XMH8</accession>
<evidence type="ECO:0000256" key="3">
    <source>
        <dbReference type="ARBA" id="ARBA00023163"/>
    </source>
</evidence>
<dbReference type="Gene3D" id="1.10.260.40">
    <property type="entry name" value="lambda repressor-like DNA-binding domains"/>
    <property type="match status" value="1"/>
</dbReference>
<feature type="domain" description="HTH lacI-type" evidence="4">
    <location>
        <begin position="2"/>
        <end position="56"/>
    </location>
</feature>
<dbReference type="EMBL" id="CP067089">
    <property type="protein sequence ID" value="QQO09070.1"/>
    <property type="molecule type" value="Genomic_DNA"/>
</dbReference>
<dbReference type="Gene3D" id="3.40.50.2300">
    <property type="match status" value="2"/>
</dbReference>
<dbReference type="SMART" id="SM00354">
    <property type="entry name" value="HTH_LACI"/>
    <property type="match status" value="1"/>
</dbReference>
<dbReference type="CDD" id="cd06267">
    <property type="entry name" value="PBP1_LacI_sugar_binding-like"/>
    <property type="match status" value="1"/>
</dbReference>
<dbReference type="SUPFAM" id="SSF53822">
    <property type="entry name" value="Periplasmic binding protein-like I"/>
    <property type="match status" value="1"/>
</dbReference>
<dbReference type="Proteomes" id="UP000595917">
    <property type="component" value="Chromosome"/>
</dbReference>
<dbReference type="SUPFAM" id="SSF47413">
    <property type="entry name" value="lambda repressor-like DNA-binding domains"/>
    <property type="match status" value="1"/>
</dbReference>
<evidence type="ECO:0000256" key="1">
    <source>
        <dbReference type="ARBA" id="ARBA00023015"/>
    </source>
</evidence>
<dbReference type="GO" id="GO:0003700">
    <property type="term" value="F:DNA-binding transcription factor activity"/>
    <property type="evidence" value="ECO:0007669"/>
    <property type="project" value="TreeGrafter"/>
</dbReference>